<evidence type="ECO:0000313" key="9">
    <source>
        <dbReference type="Proteomes" id="UP000264006"/>
    </source>
</evidence>
<comment type="subcellular location">
    <subcellularLocation>
        <location evidence="1">Membrane</location>
        <topology evidence="1">Multi-pass membrane protein</topology>
    </subcellularLocation>
</comment>
<proteinExistence type="inferred from homology"/>
<feature type="domain" description="EamA" evidence="7">
    <location>
        <begin position="182"/>
        <end position="311"/>
    </location>
</feature>
<feature type="transmembrane region" description="Helical" evidence="6">
    <location>
        <begin position="102"/>
        <end position="122"/>
    </location>
</feature>
<evidence type="ECO:0000256" key="3">
    <source>
        <dbReference type="ARBA" id="ARBA00022692"/>
    </source>
</evidence>
<feature type="transmembrane region" description="Helical" evidence="6">
    <location>
        <begin position="128"/>
        <end position="149"/>
    </location>
</feature>
<organism evidence="8 9">
    <name type="scientific">Euzebya pacifica</name>
    <dbReference type="NCBI Taxonomy" id="1608957"/>
    <lineage>
        <taxon>Bacteria</taxon>
        <taxon>Bacillati</taxon>
        <taxon>Actinomycetota</taxon>
        <taxon>Nitriliruptoria</taxon>
        <taxon>Euzebyales</taxon>
    </lineage>
</organism>
<evidence type="ECO:0000256" key="2">
    <source>
        <dbReference type="ARBA" id="ARBA00007362"/>
    </source>
</evidence>
<dbReference type="AlphaFoldDB" id="A0A346Y114"/>
<evidence type="ECO:0000313" key="8">
    <source>
        <dbReference type="EMBL" id="AXV08161.1"/>
    </source>
</evidence>
<dbReference type="EMBL" id="CP031165">
    <property type="protein sequence ID" value="AXV08161.1"/>
    <property type="molecule type" value="Genomic_DNA"/>
</dbReference>
<dbReference type="KEGG" id="euz:DVS28_a3488"/>
<dbReference type="PANTHER" id="PTHR32322">
    <property type="entry name" value="INNER MEMBRANE TRANSPORTER"/>
    <property type="match status" value="1"/>
</dbReference>
<dbReference type="InterPro" id="IPR000620">
    <property type="entry name" value="EamA_dom"/>
</dbReference>
<evidence type="ECO:0000256" key="1">
    <source>
        <dbReference type="ARBA" id="ARBA00004141"/>
    </source>
</evidence>
<sequence>MLQLYPGTARRRAVVGRPALGSRLPAAMSSAMSAGTRHVRGSGRALTLLAFSGFAVAGVLGKFAYAQGAEPLSLLVVRFAAAVLVLVLLGRRQLLAIPRRTIAILLALGTVFTGQSMAFYSAVEVAPVGLVVVVVAIYPVIVMLLDSLLARRVPSVARLSLLGVALAGLWLAAGMPTGRLDLGVLLALVCAIVYATYMRLSEPLLAGVPPLVATTWVTVGGLISAVALVPLVVPSWPTAAGVGIAALHGAIATALPVVALYAAVQRMGATQVASLGPAEPIMATALAAVALGEPVTAVQVAGGVLVLSTVAALAGVRPRAVLPRVPGASGLRRRPLPRPRPRVRVRPVLRRRVEESRV</sequence>
<feature type="transmembrane region" description="Helical" evidence="6">
    <location>
        <begin position="71"/>
        <end position="90"/>
    </location>
</feature>
<reference evidence="8 9" key="1">
    <citation type="submission" date="2018-09" db="EMBL/GenBank/DDBJ databases">
        <title>Complete genome sequence of Euzebya sp. DY32-46 isolated from seawater of Pacific Ocean.</title>
        <authorList>
            <person name="Xu L."/>
            <person name="Wu Y.-H."/>
            <person name="Xu X.-W."/>
        </authorList>
    </citation>
    <scope>NUCLEOTIDE SEQUENCE [LARGE SCALE GENOMIC DNA]</scope>
    <source>
        <strain evidence="8 9">DY32-46</strain>
    </source>
</reference>
<dbReference type="InterPro" id="IPR050638">
    <property type="entry name" value="AA-Vitamin_Transporters"/>
</dbReference>
<feature type="transmembrane region" description="Helical" evidence="6">
    <location>
        <begin position="239"/>
        <end position="260"/>
    </location>
</feature>
<evidence type="ECO:0000256" key="6">
    <source>
        <dbReference type="SAM" id="Phobius"/>
    </source>
</evidence>
<dbReference type="SUPFAM" id="SSF103481">
    <property type="entry name" value="Multidrug resistance efflux transporter EmrE"/>
    <property type="match status" value="2"/>
</dbReference>
<gene>
    <name evidence="8" type="ORF">DVS28_a3488</name>
</gene>
<comment type="similarity">
    <text evidence="2">Belongs to the EamA transporter family.</text>
</comment>
<keyword evidence="4 6" id="KW-1133">Transmembrane helix</keyword>
<evidence type="ECO:0000259" key="7">
    <source>
        <dbReference type="Pfam" id="PF00892"/>
    </source>
</evidence>
<keyword evidence="5 6" id="KW-0472">Membrane</keyword>
<evidence type="ECO:0000256" key="5">
    <source>
        <dbReference type="ARBA" id="ARBA00023136"/>
    </source>
</evidence>
<dbReference type="RefSeq" id="WP_164710672.1">
    <property type="nucleotide sequence ID" value="NZ_CP031165.1"/>
</dbReference>
<feature type="transmembrane region" description="Helical" evidence="6">
    <location>
        <begin position="182"/>
        <end position="200"/>
    </location>
</feature>
<keyword evidence="3 6" id="KW-0812">Transmembrane</keyword>
<accession>A0A346Y114</accession>
<dbReference type="Pfam" id="PF00892">
    <property type="entry name" value="EamA"/>
    <property type="match status" value="2"/>
</dbReference>
<feature type="transmembrane region" description="Helical" evidence="6">
    <location>
        <begin position="212"/>
        <end position="233"/>
    </location>
</feature>
<feature type="domain" description="EamA" evidence="7">
    <location>
        <begin position="45"/>
        <end position="172"/>
    </location>
</feature>
<keyword evidence="9" id="KW-1185">Reference proteome</keyword>
<name>A0A346Y114_9ACTN</name>
<protein>
    <submittedName>
        <fullName evidence="8">Permease of the drug/metabolite transporter (DMT) superfamily</fullName>
    </submittedName>
</protein>
<feature type="transmembrane region" description="Helical" evidence="6">
    <location>
        <begin position="156"/>
        <end position="176"/>
    </location>
</feature>
<dbReference type="InterPro" id="IPR037185">
    <property type="entry name" value="EmrE-like"/>
</dbReference>
<feature type="transmembrane region" description="Helical" evidence="6">
    <location>
        <begin position="45"/>
        <end position="65"/>
    </location>
</feature>
<dbReference type="PANTHER" id="PTHR32322:SF2">
    <property type="entry name" value="EAMA DOMAIN-CONTAINING PROTEIN"/>
    <property type="match status" value="1"/>
</dbReference>
<evidence type="ECO:0000256" key="4">
    <source>
        <dbReference type="ARBA" id="ARBA00022989"/>
    </source>
</evidence>
<dbReference type="Proteomes" id="UP000264006">
    <property type="component" value="Chromosome"/>
</dbReference>
<dbReference type="GO" id="GO:0016020">
    <property type="term" value="C:membrane"/>
    <property type="evidence" value="ECO:0007669"/>
    <property type="project" value="UniProtKB-SubCell"/>
</dbReference>